<dbReference type="AlphaFoldDB" id="A0A1I7WB48"/>
<feature type="transmembrane region" description="Helical" evidence="1">
    <location>
        <begin position="46"/>
        <end position="67"/>
    </location>
</feature>
<reference evidence="3" key="1">
    <citation type="submission" date="2016-11" db="UniProtKB">
        <authorList>
            <consortium name="WormBaseParasite"/>
        </authorList>
    </citation>
    <scope>IDENTIFICATION</scope>
</reference>
<evidence type="ECO:0000313" key="2">
    <source>
        <dbReference type="Proteomes" id="UP000095283"/>
    </source>
</evidence>
<dbReference type="WBParaSite" id="Hba_01896">
    <property type="protein sequence ID" value="Hba_01896"/>
    <property type="gene ID" value="Hba_01896"/>
</dbReference>
<keyword evidence="2" id="KW-1185">Reference proteome</keyword>
<evidence type="ECO:0000313" key="3">
    <source>
        <dbReference type="WBParaSite" id="Hba_01896"/>
    </source>
</evidence>
<accession>A0A1I7WB48</accession>
<dbReference type="Proteomes" id="UP000095283">
    <property type="component" value="Unplaced"/>
</dbReference>
<evidence type="ECO:0000256" key="1">
    <source>
        <dbReference type="SAM" id="Phobius"/>
    </source>
</evidence>
<name>A0A1I7WB48_HETBA</name>
<keyword evidence="1" id="KW-1133">Transmembrane helix</keyword>
<organism evidence="2 3">
    <name type="scientific">Heterorhabditis bacteriophora</name>
    <name type="common">Entomopathogenic nematode worm</name>
    <dbReference type="NCBI Taxonomy" id="37862"/>
    <lineage>
        <taxon>Eukaryota</taxon>
        <taxon>Metazoa</taxon>
        <taxon>Ecdysozoa</taxon>
        <taxon>Nematoda</taxon>
        <taxon>Chromadorea</taxon>
        <taxon>Rhabditida</taxon>
        <taxon>Rhabditina</taxon>
        <taxon>Rhabditomorpha</taxon>
        <taxon>Strongyloidea</taxon>
        <taxon>Heterorhabditidae</taxon>
        <taxon>Heterorhabditis</taxon>
    </lineage>
</organism>
<proteinExistence type="predicted"/>
<keyword evidence="1" id="KW-0812">Transmembrane</keyword>
<sequence length="68" mass="8257">MFPLLYQTIVFLYKTKNKRINRNIYLRYTGKRCHFVMAHSRFSTIISTYVFQQLLFSLLISLVLVIFF</sequence>
<keyword evidence="1" id="KW-0472">Membrane</keyword>
<protein>
    <submittedName>
        <fullName evidence="3">Uncharacterized protein</fullName>
    </submittedName>
</protein>